<dbReference type="Proteomes" id="UP000319852">
    <property type="component" value="Chromosome"/>
</dbReference>
<proteinExistence type="predicted"/>
<evidence type="ECO:0000313" key="2">
    <source>
        <dbReference type="EMBL" id="QDT01254.1"/>
    </source>
</evidence>
<dbReference type="AlphaFoldDB" id="A0A517N294"/>
<keyword evidence="1" id="KW-0472">Membrane</keyword>
<dbReference type="KEGG" id="amob:HG15A2_45960"/>
<sequence>MKILESVASICKLILAQLVKIAVAQAVAIVFAPIYIGIIWLALPHLAKGRDDLIWPVTGVLVLLALPVIYLINRLNAKVDDAMSSHQNAA</sequence>
<name>A0A517N294_9BACT</name>
<dbReference type="EMBL" id="CP036263">
    <property type="protein sequence ID" value="QDT01254.1"/>
    <property type="molecule type" value="Genomic_DNA"/>
</dbReference>
<evidence type="ECO:0000313" key="3">
    <source>
        <dbReference type="Proteomes" id="UP000319852"/>
    </source>
</evidence>
<reference evidence="2 3" key="1">
    <citation type="submission" date="2019-02" db="EMBL/GenBank/DDBJ databases">
        <title>Deep-cultivation of Planctomycetes and their phenomic and genomic characterization uncovers novel biology.</title>
        <authorList>
            <person name="Wiegand S."/>
            <person name="Jogler M."/>
            <person name="Boedeker C."/>
            <person name="Pinto D."/>
            <person name="Vollmers J."/>
            <person name="Rivas-Marin E."/>
            <person name="Kohn T."/>
            <person name="Peeters S.H."/>
            <person name="Heuer A."/>
            <person name="Rast P."/>
            <person name="Oberbeckmann S."/>
            <person name="Bunk B."/>
            <person name="Jeske O."/>
            <person name="Meyerdierks A."/>
            <person name="Storesund J.E."/>
            <person name="Kallscheuer N."/>
            <person name="Luecker S."/>
            <person name="Lage O.M."/>
            <person name="Pohl T."/>
            <person name="Merkel B.J."/>
            <person name="Hornburger P."/>
            <person name="Mueller R.-W."/>
            <person name="Bruemmer F."/>
            <person name="Labrenz M."/>
            <person name="Spormann A.M."/>
            <person name="Op den Camp H."/>
            <person name="Overmann J."/>
            <person name="Amann R."/>
            <person name="Jetten M.S.M."/>
            <person name="Mascher T."/>
            <person name="Medema M.H."/>
            <person name="Devos D.P."/>
            <person name="Kaster A.-K."/>
            <person name="Ovreas L."/>
            <person name="Rohde M."/>
            <person name="Galperin M.Y."/>
            <person name="Jogler C."/>
        </authorList>
    </citation>
    <scope>NUCLEOTIDE SEQUENCE [LARGE SCALE GENOMIC DNA]</scope>
    <source>
        <strain evidence="2 3">HG15A2</strain>
    </source>
</reference>
<dbReference type="RefSeq" id="WP_145063309.1">
    <property type="nucleotide sequence ID" value="NZ_CP036263.1"/>
</dbReference>
<organism evidence="2 3">
    <name type="scientific">Adhaeretor mobilis</name>
    <dbReference type="NCBI Taxonomy" id="1930276"/>
    <lineage>
        <taxon>Bacteria</taxon>
        <taxon>Pseudomonadati</taxon>
        <taxon>Planctomycetota</taxon>
        <taxon>Planctomycetia</taxon>
        <taxon>Pirellulales</taxon>
        <taxon>Lacipirellulaceae</taxon>
        <taxon>Adhaeretor</taxon>
    </lineage>
</organism>
<keyword evidence="1" id="KW-0812">Transmembrane</keyword>
<keyword evidence="3" id="KW-1185">Reference proteome</keyword>
<feature type="transmembrane region" description="Helical" evidence="1">
    <location>
        <begin position="53"/>
        <end position="73"/>
    </location>
</feature>
<evidence type="ECO:0000256" key="1">
    <source>
        <dbReference type="SAM" id="Phobius"/>
    </source>
</evidence>
<keyword evidence="1" id="KW-1133">Transmembrane helix</keyword>
<feature type="transmembrane region" description="Helical" evidence="1">
    <location>
        <begin position="21"/>
        <end position="41"/>
    </location>
</feature>
<gene>
    <name evidence="2" type="ORF">HG15A2_45960</name>
</gene>
<accession>A0A517N294</accession>
<protein>
    <submittedName>
        <fullName evidence="2">Uncharacterized protein</fullName>
    </submittedName>
</protein>